<dbReference type="PROSITE" id="PS00131">
    <property type="entry name" value="CARBOXYPEPT_SER_SER"/>
    <property type="match status" value="1"/>
</dbReference>
<gene>
    <name evidence="7" type="ORF">EJ08DRAFT_651784</name>
</gene>
<dbReference type="InterPro" id="IPR001563">
    <property type="entry name" value="Peptidase_S10"/>
</dbReference>
<dbReference type="InterPro" id="IPR033124">
    <property type="entry name" value="Ser_caboxypep_his_AS"/>
</dbReference>
<evidence type="ECO:0000313" key="8">
    <source>
        <dbReference type="Proteomes" id="UP000800235"/>
    </source>
</evidence>
<evidence type="ECO:0000313" key="7">
    <source>
        <dbReference type="EMBL" id="KAF2426533.1"/>
    </source>
</evidence>
<dbReference type="EMBL" id="MU007064">
    <property type="protein sequence ID" value="KAF2426533.1"/>
    <property type="molecule type" value="Genomic_DNA"/>
</dbReference>
<dbReference type="PRINTS" id="PR00724">
    <property type="entry name" value="CRBOXYPTASEC"/>
</dbReference>
<dbReference type="AlphaFoldDB" id="A0A9P4TVQ2"/>
<dbReference type="InterPro" id="IPR018202">
    <property type="entry name" value="Ser_caboxypep_ser_AS"/>
</dbReference>
<evidence type="ECO:0000256" key="1">
    <source>
        <dbReference type="ARBA" id="ARBA00009431"/>
    </source>
</evidence>
<evidence type="ECO:0000256" key="5">
    <source>
        <dbReference type="ARBA" id="ARBA00023180"/>
    </source>
</evidence>
<dbReference type="GO" id="GO:0004185">
    <property type="term" value="F:serine-type carboxypeptidase activity"/>
    <property type="evidence" value="ECO:0007669"/>
    <property type="project" value="UniProtKB-UniRule"/>
</dbReference>
<dbReference type="Gene3D" id="3.40.50.1820">
    <property type="entry name" value="alpha/beta hydrolase"/>
    <property type="match status" value="1"/>
</dbReference>
<keyword evidence="5" id="KW-0325">Glycoprotein</keyword>
<keyword evidence="2 6" id="KW-0121">Carboxypeptidase</keyword>
<name>A0A9P4TVQ2_9PEZI</name>
<sequence length="411" mass="45810">MLWVEQPAGTGFSQGLSYETSEEEVAKNFLGFMRNFEDTFSFRNKNIYISGESYAGMYVPYIADAMFSAKDKTYFNVQGTMIYDPSINSDTVLAGMQVVPYVNAFENLFNLNDTYMSSLRTQHTECGYADFLSKHFVYPPRSRGPMPSPPKTRNAKCGTIWSDIQQAVTRVNPCFNIYDIATTCPVLWDVLGFPGSFEYLPKGASIYFDRADVQKAINAPNVKWAECNDIALQKDTSLYSGLDGGPLTRVIDQSQRTIIAHGNFDFILLANGTLMSIQNMTWGGSRGFQQKPKNDFFVPYHNEREKGSLAASGVMGVTHTERKLTWVEVFLSGHMVPQYQPSAAYRQMEFLLGRIASLEEVSAFTTQPGVAQPVLGKGAGTYAGNGSVPSRELFGEGEDRRVRLVTDRGFL</sequence>
<evidence type="ECO:0000256" key="2">
    <source>
        <dbReference type="ARBA" id="ARBA00022645"/>
    </source>
</evidence>
<keyword evidence="8" id="KW-1185">Reference proteome</keyword>
<protein>
    <recommendedName>
        <fullName evidence="6">Carboxypeptidase</fullName>
        <ecNumber evidence="6">3.4.16.-</ecNumber>
    </recommendedName>
</protein>
<keyword evidence="4 6" id="KW-0378">Hydrolase</keyword>
<proteinExistence type="inferred from homology"/>
<comment type="similarity">
    <text evidence="1 6">Belongs to the peptidase S10 family.</text>
</comment>
<evidence type="ECO:0000256" key="6">
    <source>
        <dbReference type="RuleBase" id="RU361156"/>
    </source>
</evidence>
<evidence type="ECO:0000256" key="4">
    <source>
        <dbReference type="ARBA" id="ARBA00022801"/>
    </source>
</evidence>
<comment type="caution">
    <text evidence="7">The sequence shown here is derived from an EMBL/GenBank/DDBJ whole genome shotgun (WGS) entry which is preliminary data.</text>
</comment>
<dbReference type="PANTHER" id="PTHR11802:SF479">
    <property type="entry name" value="CARBOXYPEPTIDASE"/>
    <property type="match status" value="1"/>
</dbReference>
<dbReference type="InterPro" id="IPR029058">
    <property type="entry name" value="AB_hydrolase_fold"/>
</dbReference>
<accession>A0A9P4TVQ2</accession>
<organism evidence="7 8">
    <name type="scientific">Tothia fuscella</name>
    <dbReference type="NCBI Taxonomy" id="1048955"/>
    <lineage>
        <taxon>Eukaryota</taxon>
        <taxon>Fungi</taxon>
        <taxon>Dikarya</taxon>
        <taxon>Ascomycota</taxon>
        <taxon>Pezizomycotina</taxon>
        <taxon>Dothideomycetes</taxon>
        <taxon>Pleosporomycetidae</taxon>
        <taxon>Venturiales</taxon>
        <taxon>Cylindrosympodiaceae</taxon>
        <taxon>Tothia</taxon>
    </lineage>
</organism>
<evidence type="ECO:0000256" key="3">
    <source>
        <dbReference type="ARBA" id="ARBA00022670"/>
    </source>
</evidence>
<keyword evidence="3 6" id="KW-0645">Protease</keyword>
<dbReference type="PANTHER" id="PTHR11802">
    <property type="entry name" value="SERINE PROTEASE FAMILY S10 SERINE CARBOXYPEPTIDASE"/>
    <property type="match status" value="1"/>
</dbReference>
<dbReference type="Pfam" id="PF00450">
    <property type="entry name" value="Peptidase_S10"/>
    <property type="match status" value="1"/>
</dbReference>
<dbReference type="SUPFAM" id="SSF53474">
    <property type="entry name" value="alpha/beta-Hydrolases"/>
    <property type="match status" value="1"/>
</dbReference>
<dbReference type="GO" id="GO:0006508">
    <property type="term" value="P:proteolysis"/>
    <property type="evidence" value="ECO:0007669"/>
    <property type="project" value="UniProtKB-KW"/>
</dbReference>
<dbReference type="EC" id="3.4.16.-" evidence="6"/>
<dbReference type="OrthoDB" id="443318at2759"/>
<dbReference type="PROSITE" id="PS00560">
    <property type="entry name" value="CARBOXYPEPT_SER_HIS"/>
    <property type="match status" value="1"/>
</dbReference>
<dbReference type="Proteomes" id="UP000800235">
    <property type="component" value="Unassembled WGS sequence"/>
</dbReference>
<reference evidence="7" key="1">
    <citation type="journal article" date="2020" name="Stud. Mycol.">
        <title>101 Dothideomycetes genomes: a test case for predicting lifestyles and emergence of pathogens.</title>
        <authorList>
            <person name="Haridas S."/>
            <person name="Albert R."/>
            <person name="Binder M."/>
            <person name="Bloem J."/>
            <person name="Labutti K."/>
            <person name="Salamov A."/>
            <person name="Andreopoulos B."/>
            <person name="Baker S."/>
            <person name="Barry K."/>
            <person name="Bills G."/>
            <person name="Bluhm B."/>
            <person name="Cannon C."/>
            <person name="Castanera R."/>
            <person name="Culley D."/>
            <person name="Daum C."/>
            <person name="Ezra D."/>
            <person name="Gonzalez J."/>
            <person name="Henrissat B."/>
            <person name="Kuo A."/>
            <person name="Liang C."/>
            <person name="Lipzen A."/>
            <person name="Lutzoni F."/>
            <person name="Magnuson J."/>
            <person name="Mondo S."/>
            <person name="Nolan M."/>
            <person name="Ohm R."/>
            <person name="Pangilinan J."/>
            <person name="Park H.-J."/>
            <person name="Ramirez L."/>
            <person name="Alfaro M."/>
            <person name="Sun H."/>
            <person name="Tritt A."/>
            <person name="Yoshinaga Y."/>
            <person name="Zwiers L.-H."/>
            <person name="Turgeon B."/>
            <person name="Goodwin S."/>
            <person name="Spatafora J."/>
            <person name="Crous P."/>
            <person name="Grigoriev I."/>
        </authorList>
    </citation>
    <scope>NUCLEOTIDE SEQUENCE</scope>
    <source>
        <strain evidence="7">CBS 130266</strain>
    </source>
</reference>